<feature type="compositionally biased region" description="Polar residues" evidence="15">
    <location>
        <begin position="232"/>
        <end position="258"/>
    </location>
</feature>
<dbReference type="AlphaFoldDB" id="A0A8H3LFA5"/>
<dbReference type="InterPro" id="IPR000477">
    <property type="entry name" value="RT_dom"/>
</dbReference>
<keyword evidence="4 13" id="KW-0158">Chromosome</keyword>
<accession>A0A8H3LFA5</accession>
<evidence type="ECO:0000256" key="3">
    <source>
        <dbReference type="ARBA" id="ARBA00016182"/>
    </source>
</evidence>
<sequence length="1148" mass="133422">MSKISIPTLNLYHSSPEFLFDFLQPHLDVNVELLEEEDEDEYKKLLKTSVVFNTKKSFPQIKKEHQQPIPEKDTCLDIAINRAIAILVKRTDEKSTTNVMRFGFIKPRAPNSQGFSLTALNSTVDYMRKSRSWLKFYTRIGENAMIFLLTNFSIFLELQNGCYVQLAGPAINKLSISSNFTRFKYKKEISVNAHVLKKQTASGSACAPSNTQNSLSSTSFSSQNEEVGTRDVCTSYQGSDGSHNLSQNSLPDENAGSISQRKSEVLAFFKKLREEEDKAYSKSYISGDNSVLFSQDTEKDIVSDHIEQKIGNGRMVSTFTKQETGDMTSYTRFKEQTKGVFLKILETMYPAKVTGEASSHDKVVECSVSDKNKNTEAQKKRIIEDVQDSSSKAIILNNRDAVKMCVGKAPNSVDERIIPNENNKNNQMKRSIEDIETPSLKAIVLNNRDVVKVPSPNSISNLCFSWSAMFLSSPVYNKNRELWYGLPKDHILNVAKISNENNISHYVMYHIFPKQFGLKNVFTREYSDSSYYIYLNRKKELRDSQCEIPDRLQHILPYINHIIERHNKCQYINLLNTYCPIQDIDKVNANENRLSYCNTYQVTSFVTKVLDFIIPPEFWGSKNNKTLIYKMVGKFIERRRFEVLSLHEVLQGFKVNECSWLVPPGNKISCTNLERIKRIEILHEFIWWIFECFVISLLKLNFHITHNAKHKCRLFYYRQEVWLKMFKQGLESLKSSTFEEIPSEKVAEVLNGNTFGYSKINFIPKDDDGNLRPIVNMRCPMHKPEKSSSKTTHKDVKRPQSINSILNSTYQILNFEKDNNPSLLNGSVFSYNEVHKRLKQFKQYLTHKRNPKLYFVKVDVKCCFDTIDQHKLMEIIRANVLTKTQYVYADELAKKYKNAIFVENVKETYKELEDVLELLEEHIRKNIIKADDKYYTQKIGIPQGSILSSLLCSINYGVMEHSELQFVKDDNGILLHLLDDFLYISTKKENAIKFVTVMHQGHPEYRFMITKCHWILYDTSLNDRTTVLLNIYHNFLITAMKFHNYIKGMPKRNEGFETGVVHDFIISIYHTLCRTKNQSNCTFKILKEEVIWLGIYGFLQILNKKKQHHKGLLSYLKKIFKDFRLRDSKLLNTVVNWKHSLTFKNMKF</sequence>
<reference evidence="17" key="1">
    <citation type="submission" date="2019-10" db="EMBL/GenBank/DDBJ databases">
        <title>Conservation and host-specific expression of non-tandemly repeated heterogenous ribosome RNA gene in arbuscular mycorrhizal fungi.</title>
        <authorList>
            <person name="Maeda T."/>
            <person name="Kobayashi Y."/>
            <person name="Nakagawa T."/>
            <person name="Ezawa T."/>
            <person name="Yamaguchi K."/>
            <person name="Bino T."/>
            <person name="Nishimoto Y."/>
            <person name="Shigenobu S."/>
            <person name="Kawaguchi M."/>
        </authorList>
    </citation>
    <scope>NUCLEOTIDE SEQUENCE</scope>
    <source>
        <strain evidence="17">HR1</strain>
    </source>
</reference>
<evidence type="ECO:0000256" key="1">
    <source>
        <dbReference type="ARBA" id="ARBA00008001"/>
    </source>
</evidence>
<evidence type="ECO:0000256" key="9">
    <source>
        <dbReference type="ARBA" id="ARBA00022895"/>
    </source>
</evidence>
<dbReference type="GO" id="GO:0000781">
    <property type="term" value="C:chromosome, telomeric region"/>
    <property type="evidence" value="ECO:0007669"/>
    <property type="project" value="UniProtKB-SubCell"/>
</dbReference>
<evidence type="ECO:0000256" key="7">
    <source>
        <dbReference type="ARBA" id="ARBA00022723"/>
    </source>
</evidence>
<keyword evidence="8 13" id="KW-0460">Magnesium</keyword>
<feature type="compositionally biased region" description="Low complexity" evidence="15">
    <location>
        <begin position="209"/>
        <end position="224"/>
    </location>
</feature>
<dbReference type="InterPro" id="IPR021891">
    <property type="entry name" value="Telomerase_RBD"/>
</dbReference>
<protein>
    <recommendedName>
        <fullName evidence="3 13">Telomerase reverse transcriptase</fullName>
        <ecNumber evidence="2 13">2.7.7.49</ecNumber>
    </recommendedName>
    <alternativeName>
        <fullName evidence="13">Telomerase catalytic subunit</fullName>
    </alternativeName>
</protein>
<dbReference type="EMBL" id="BLAL01000081">
    <property type="protein sequence ID" value="GES84600.1"/>
    <property type="molecule type" value="Genomic_DNA"/>
</dbReference>
<dbReference type="GO" id="GO:0003720">
    <property type="term" value="F:telomerase activity"/>
    <property type="evidence" value="ECO:0007669"/>
    <property type="project" value="InterPro"/>
</dbReference>
<dbReference type="GO" id="GO:0042162">
    <property type="term" value="F:telomeric DNA binding"/>
    <property type="evidence" value="ECO:0007669"/>
    <property type="project" value="TreeGrafter"/>
</dbReference>
<dbReference type="Pfam" id="PF12009">
    <property type="entry name" value="Telomerase_RBD"/>
    <property type="match status" value="1"/>
</dbReference>
<keyword evidence="7 13" id="KW-0479">Metal-binding</keyword>
<dbReference type="PRINTS" id="PR01365">
    <property type="entry name" value="TELOMERASERT"/>
</dbReference>
<keyword evidence="6 13" id="KW-0548">Nucleotidyltransferase</keyword>
<keyword evidence="11 13" id="KW-0539">Nucleus</keyword>
<dbReference type="InterPro" id="IPR003545">
    <property type="entry name" value="Telomerase_RT"/>
</dbReference>
<dbReference type="GO" id="GO:0070034">
    <property type="term" value="F:telomerase RNA binding"/>
    <property type="evidence" value="ECO:0007669"/>
    <property type="project" value="TreeGrafter"/>
</dbReference>
<dbReference type="PROSITE" id="PS50878">
    <property type="entry name" value="RT_POL"/>
    <property type="match status" value="1"/>
</dbReference>
<dbReference type="InterPro" id="IPR043502">
    <property type="entry name" value="DNA/RNA_pol_sf"/>
</dbReference>
<evidence type="ECO:0000313" key="17">
    <source>
        <dbReference type="EMBL" id="GES84600.1"/>
    </source>
</evidence>
<feature type="region of interest" description="Disordered" evidence="15">
    <location>
        <begin position="202"/>
        <end position="258"/>
    </location>
</feature>
<evidence type="ECO:0000256" key="6">
    <source>
        <dbReference type="ARBA" id="ARBA00022695"/>
    </source>
</evidence>
<dbReference type="Proteomes" id="UP000615446">
    <property type="component" value="Unassembled WGS sequence"/>
</dbReference>
<evidence type="ECO:0000256" key="10">
    <source>
        <dbReference type="ARBA" id="ARBA00022918"/>
    </source>
</evidence>
<organism evidence="17 18">
    <name type="scientific">Rhizophagus clarus</name>
    <dbReference type="NCBI Taxonomy" id="94130"/>
    <lineage>
        <taxon>Eukaryota</taxon>
        <taxon>Fungi</taxon>
        <taxon>Fungi incertae sedis</taxon>
        <taxon>Mucoromycota</taxon>
        <taxon>Glomeromycotina</taxon>
        <taxon>Glomeromycetes</taxon>
        <taxon>Glomerales</taxon>
        <taxon>Glomeraceae</taxon>
        <taxon>Rhizophagus</taxon>
    </lineage>
</organism>
<keyword evidence="10 13" id="KW-0695">RNA-directed DNA polymerase</keyword>
<dbReference type="Pfam" id="PF11474">
    <property type="entry name" value="TEN_TERT"/>
    <property type="match status" value="1"/>
</dbReference>
<dbReference type="GO" id="GO:0007004">
    <property type="term" value="P:telomere maintenance via telomerase"/>
    <property type="evidence" value="ECO:0007669"/>
    <property type="project" value="TreeGrafter"/>
</dbReference>
<evidence type="ECO:0000313" key="18">
    <source>
        <dbReference type="Proteomes" id="UP000615446"/>
    </source>
</evidence>
<evidence type="ECO:0000256" key="11">
    <source>
        <dbReference type="ARBA" id="ARBA00023242"/>
    </source>
</evidence>
<evidence type="ECO:0000256" key="4">
    <source>
        <dbReference type="ARBA" id="ARBA00022454"/>
    </source>
</evidence>
<comment type="caution">
    <text evidence="17">The sequence shown here is derived from an EMBL/GenBank/DDBJ whole genome shotgun (WGS) entry which is preliminary data.</text>
</comment>
<feature type="domain" description="Reverse transcriptase" evidence="16">
    <location>
        <begin position="744"/>
        <end position="1097"/>
    </location>
</feature>
<dbReference type="GO" id="GO:0046872">
    <property type="term" value="F:metal ion binding"/>
    <property type="evidence" value="ECO:0007669"/>
    <property type="project" value="UniProtKB-KW"/>
</dbReference>
<keyword evidence="14" id="KW-0175">Coiled coil</keyword>
<dbReference type="Gene3D" id="1.10.357.90">
    <property type="match status" value="1"/>
</dbReference>
<dbReference type="EC" id="2.7.7.49" evidence="2 13"/>
<keyword evidence="5 13" id="KW-0808">Transferase</keyword>
<dbReference type="SUPFAM" id="SSF56672">
    <property type="entry name" value="DNA/RNA polymerases"/>
    <property type="match status" value="1"/>
</dbReference>
<name>A0A8H3LFA5_9GLOM</name>
<dbReference type="CDD" id="cd01648">
    <property type="entry name" value="TERT"/>
    <property type="match status" value="1"/>
</dbReference>
<dbReference type="OrthoDB" id="289721at2759"/>
<dbReference type="Gene3D" id="1.10.132.70">
    <property type="match status" value="1"/>
</dbReference>
<evidence type="ECO:0000256" key="12">
    <source>
        <dbReference type="ARBA" id="ARBA00048173"/>
    </source>
</evidence>
<evidence type="ECO:0000256" key="5">
    <source>
        <dbReference type="ARBA" id="ARBA00022679"/>
    </source>
</evidence>
<feature type="coiled-coil region" evidence="14">
    <location>
        <begin position="902"/>
        <end position="929"/>
    </location>
</feature>
<comment type="catalytic activity">
    <reaction evidence="12 13">
        <text>DNA(n) + a 2'-deoxyribonucleoside 5'-triphosphate = DNA(n+1) + diphosphate</text>
        <dbReference type="Rhea" id="RHEA:22508"/>
        <dbReference type="Rhea" id="RHEA-COMP:17339"/>
        <dbReference type="Rhea" id="RHEA-COMP:17340"/>
        <dbReference type="ChEBI" id="CHEBI:33019"/>
        <dbReference type="ChEBI" id="CHEBI:61560"/>
        <dbReference type="ChEBI" id="CHEBI:173112"/>
        <dbReference type="EC" id="2.7.7.49"/>
    </reaction>
</comment>
<evidence type="ECO:0000256" key="13">
    <source>
        <dbReference type="RuleBase" id="RU365061"/>
    </source>
</evidence>
<evidence type="ECO:0000256" key="8">
    <source>
        <dbReference type="ARBA" id="ARBA00022842"/>
    </source>
</evidence>
<dbReference type="SMART" id="SM00975">
    <property type="entry name" value="Telomerase_RBD"/>
    <property type="match status" value="1"/>
</dbReference>
<evidence type="ECO:0000256" key="15">
    <source>
        <dbReference type="SAM" id="MobiDB-lite"/>
    </source>
</evidence>
<comment type="subcellular location">
    <subcellularLocation>
        <location evidence="13">Nucleus</location>
    </subcellularLocation>
    <subcellularLocation>
        <location evidence="13">Chromosome</location>
        <location evidence="13">Telomere</location>
    </subcellularLocation>
</comment>
<evidence type="ECO:0000259" key="16">
    <source>
        <dbReference type="PROSITE" id="PS50878"/>
    </source>
</evidence>
<dbReference type="GO" id="GO:0000333">
    <property type="term" value="C:telomerase catalytic core complex"/>
    <property type="evidence" value="ECO:0007669"/>
    <property type="project" value="TreeGrafter"/>
</dbReference>
<evidence type="ECO:0000256" key="2">
    <source>
        <dbReference type="ARBA" id="ARBA00012493"/>
    </source>
</evidence>
<dbReference type="Pfam" id="PF21399">
    <property type="entry name" value="TERT_C"/>
    <property type="match status" value="1"/>
</dbReference>
<comment type="function">
    <text evidence="13">Telomerase is a ribonucleoprotein enzyme essential for the replication of chromosome termini in most eukaryotes. It elongates telomeres. It is a reverse transcriptase that adds simple sequence repeats to chromosome ends by copying a template sequence within the RNA component of the enzyme.</text>
</comment>
<dbReference type="InterPro" id="IPR049139">
    <property type="entry name" value="TERT_C"/>
</dbReference>
<proteinExistence type="inferred from homology"/>
<dbReference type="PANTHER" id="PTHR12066:SF0">
    <property type="entry name" value="TELOMERASE REVERSE TRANSCRIPTASE"/>
    <property type="match status" value="1"/>
</dbReference>
<keyword evidence="9 13" id="KW-0779">Telomere</keyword>
<evidence type="ECO:0000256" key="14">
    <source>
        <dbReference type="SAM" id="Coils"/>
    </source>
</evidence>
<dbReference type="PANTHER" id="PTHR12066">
    <property type="entry name" value="TELOMERASE REVERSE TRANSCRIPTASE"/>
    <property type="match status" value="1"/>
</dbReference>
<gene>
    <name evidence="17" type="ORF">RCL2_001171500</name>
</gene>
<dbReference type="InterPro" id="IPR049915">
    <property type="entry name" value="TERT_TEN"/>
</dbReference>
<comment type="similarity">
    <text evidence="1 13">Belongs to the reverse transcriptase family. Telomerase subfamily.</text>
</comment>